<sequence length="271" mass="31448">MKNIKYGHRITLVFGVLFAFLTTLHLINDNNLNSSLTINTTPSEALRDIGLKNEDLIVQHFSKHRSEYCFITRCENLKTVVNKENETTYSIEWASASNRANKDERYFEKKLKKYFDKRISEQIKSLLIIKRAELTKDRKALGLNEVKLEGFNRAHKLTGEETVLLHIATKLEMIEGNLKDLQRKLNFHISNNHEHSKEAVQLRQQIAKVINDKKETIKQLINNPNLHILVAEKDELILEIRALKDSIKRAEVEIAKLETTNIEVEISHTIE</sequence>
<feature type="coiled-coil region" evidence="1">
    <location>
        <begin position="171"/>
        <end position="267"/>
    </location>
</feature>
<accession>A0ABT9FGD9</accession>
<comment type="caution">
    <text evidence="2">The sequence shown here is derived from an EMBL/GenBank/DDBJ whole genome shotgun (WGS) entry which is preliminary data.</text>
</comment>
<evidence type="ECO:0000313" key="2">
    <source>
        <dbReference type="EMBL" id="MDP2565849.1"/>
    </source>
</evidence>
<proteinExistence type="predicted"/>
<organism evidence="2 3">
    <name type="scientific">Pseudoalteromonas marina</name>
    <dbReference type="NCBI Taxonomy" id="267375"/>
    <lineage>
        <taxon>Bacteria</taxon>
        <taxon>Pseudomonadati</taxon>
        <taxon>Pseudomonadota</taxon>
        <taxon>Gammaproteobacteria</taxon>
        <taxon>Alteromonadales</taxon>
        <taxon>Pseudoalteromonadaceae</taxon>
        <taxon>Pseudoalteromonas</taxon>
    </lineage>
</organism>
<gene>
    <name evidence="2" type="ORF">Q8W34_14475</name>
</gene>
<name>A0ABT9FGD9_9GAMM</name>
<evidence type="ECO:0000256" key="1">
    <source>
        <dbReference type="SAM" id="Coils"/>
    </source>
</evidence>
<keyword evidence="1" id="KW-0175">Coiled coil</keyword>
<evidence type="ECO:0000313" key="3">
    <source>
        <dbReference type="Proteomes" id="UP001177212"/>
    </source>
</evidence>
<keyword evidence="3" id="KW-1185">Reference proteome</keyword>
<reference evidence="2" key="1">
    <citation type="submission" date="2023-07" db="EMBL/GenBank/DDBJ databases">
        <title>Genome content predicts the carbon catabolic preferences of heterotrophic bacteria.</title>
        <authorList>
            <person name="Gralka M."/>
        </authorList>
    </citation>
    <scope>NUCLEOTIDE SEQUENCE</scope>
    <source>
        <strain evidence="2">4G09</strain>
    </source>
</reference>
<dbReference type="EMBL" id="JAUYVT010000014">
    <property type="protein sequence ID" value="MDP2565849.1"/>
    <property type="molecule type" value="Genomic_DNA"/>
</dbReference>
<dbReference type="Proteomes" id="UP001177212">
    <property type="component" value="Unassembled WGS sequence"/>
</dbReference>
<dbReference type="RefSeq" id="WP_305472607.1">
    <property type="nucleotide sequence ID" value="NZ_JAUYVT010000014.1"/>
</dbReference>
<protein>
    <submittedName>
        <fullName evidence="2">Uncharacterized protein</fullName>
    </submittedName>
</protein>